<dbReference type="InterPro" id="IPR050665">
    <property type="entry name" value="Cytochrome_P450_Monooxygen"/>
</dbReference>
<dbReference type="PROSITE" id="PS00086">
    <property type="entry name" value="CYTOCHROME_P450"/>
    <property type="match status" value="1"/>
</dbReference>
<evidence type="ECO:0000313" key="13">
    <source>
        <dbReference type="EMBL" id="KAH0753615.1"/>
    </source>
</evidence>
<dbReference type="Proteomes" id="UP000826656">
    <property type="component" value="Unassembled WGS sequence"/>
</dbReference>
<dbReference type="InterPro" id="IPR001128">
    <property type="entry name" value="Cyt_P450"/>
</dbReference>
<evidence type="ECO:0000256" key="11">
    <source>
        <dbReference type="RuleBase" id="RU000461"/>
    </source>
</evidence>
<evidence type="ECO:0008006" key="15">
    <source>
        <dbReference type="Google" id="ProtNLM"/>
    </source>
</evidence>
<sequence length="560" mass="64542">MDIEEEEAKKVKLQKREKAESDRLLELEKRKKQRLEEMRETKKKDVENMKLKERIRDKVGKELSMLEMTCHDMASLLRGLGISVGGGTIHEVHVAYRKALLKFHPDRSSGCDIRQQDGNFVYRHFNVNSCTQMQRRVLFPGRNFLTWHGSKPYLFVTEPELIKEILSNKEDTYPKMDMEGYAKKLLGEALITNEGEKWAKVRKLANHTFHAESLKRMVPEMSESVQKMLERWKEHEGKEFDVFKDFGLLTTEVISRTAFGSSYMEGKHIFEMVAKLTAITVKNVYTVRFPGISWLIRTDDEIEAEKLERGIKNSILELVSKREKGKDEMYEKFGNDYLGQLMKLLNESDTNKSITIDQMIDEVRTLYGAGHLTTTSLLGWSVFLLALHPEWQEKARKEVVAFCGLEKPTSDAIARLRTMNMIINECMRLYPPVITVTRKVEREVRLGSMTLPANMTIFMPILALHHDPRIWGEDVHVFKPERFAEGVAKATNNNAAAFFPFGSGPRTCVGLNFTTNEAKITLSMILQRYKFTLSPNYVHYPSDIFLLTPKDGVKVVLESI</sequence>
<keyword evidence="12" id="KW-0175">Coiled coil</keyword>
<dbReference type="EMBL" id="JAIVGD010000018">
    <property type="protein sequence ID" value="KAH0753615.1"/>
    <property type="molecule type" value="Genomic_DNA"/>
</dbReference>
<evidence type="ECO:0000256" key="7">
    <source>
        <dbReference type="ARBA" id="ARBA00023002"/>
    </source>
</evidence>
<comment type="caution">
    <text evidence="13">The sequence shown here is derived from an EMBL/GenBank/DDBJ whole genome shotgun (WGS) entry which is preliminary data.</text>
</comment>
<evidence type="ECO:0000256" key="9">
    <source>
        <dbReference type="ARBA" id="ARBA00023033"/>
    </source>
</evidence>
<accession>A0ABQ7UP50</accession>
<comment type="subcellular location">
    <subcellularLocation>
        <location evidence="1">Membrane</location>
    </subcellularLocation>
</comment>
<dbReference type="InterPro" id="IPR036869">
    <property type="entry name" value="J_dom_sf"/>
</dbReference>
<evidence type="ECO:0000256" key="8">
    <source>
        <dbReference type="ARBA" id="ARBA00023004"/>
    </source>
</evidence>
<evidence type="ECO:0000256" key="1">
    <source>
        <dbReference type="ARBA" id="ARBA00004370"/>
    </source>
</evidence>
<dbReference type="PANTHER" id="PTHR24282">
    <property type="entry name" value="CYTOCHROME P450 FAMILY MEMBER"/>
    <property type="match status" value="1"/>
</dbReference>
<feature type="coiled-coil region" evidence="12">
    <location>
        <begin position="3"/>
        <end position="52"/>
    </location>
</feature>
<reference evidence="13 14" key="1">
    <citation type="journal article" date="2021" name="bioRxiv">
        <title>Chromosome-scale and haplotype-resolved genome assembly of a tetraploid potato cultivar.</title>
        <authorList>
            <person name="Sun H."/>
            <person name="Jiao W.-B."/>
            <person name="Krause K."/>
            <person name="Campoy J.A."/>
            <person name="Goel M."/>
            <person name="Folz-Donahue K."/>
            <person name="Kukat C."/>
            <person name="Huettel B."/>
            <person name="Schneeberger K."/>
        </authorList>
    </citation>
    <scope>NUCLEOTIDE SEQUENCE [LARGE SCALE GENOMIC DNA]</scope>
    <source>
        <strain evidence="13">SolTubOtavaFocal</strain>
        <tissue evidence="13">Leaves</tissue>
    </source>
</reference>
<evidence type="ECO:0000256" key="4">
    <source>
        <dbReference type="ARBA" id="ARBA00022692"/>
    </source>
</evidence>
<keyword evidence="6" id="KW-1133">Transmembrane helix</keyword>
<evidence type="ECO:0000256" key="2">
    <source>
        <dbReference type="ARBA" id="ARBA00010617"/>
    </source>
</evidence>
<dbReference type="PRINTS" id="PR00385">
    <property type="entry name" value="P450"/>
</dbReference>
<dbReference type="Gene3D" id="1.10.630.10">
    <property type="entry name" value="Cytochrome P450"/>
    <property type="match status" value="1"/>
</dbReference>
<name>A0ABQ7UP50_SOLTU</name>
<evidence type="ECO:0000256" key="5">
    <source>
        <dbReference type="ARBA" id="ARBA00022723"/>
    </source>
</evidence>
<keyword evidence="14" id="KW-1185">Reference proteome</keyword>
<evidence type="ECO:0000313" key="14">
    <source>
        <dbReference type="Proteomes" id="UP000826656"/>
    </source>
</evidence>
<comment type="similarity">
    <text evidence="2 11">Belongs to the cytochrome P450 family.</text>
</comment>
<keyword evidence="10" id="KW-0472">Membrane</keyword>
<evidence type="ECO:0000256" key="3">
    <source>
        <dbReference type="ARBA" id="ARBA00022617"/>
    </source>
</evidence>
<dbReference type="InterPro" id="IPR036396">
    <property type="entry name" value="Cyt_P450_sf"/>
</dbReference>
<dbReference type="SUPFAM" id="SSF48264">
    <property type="entry name" value="Cytochrome P450"/>
    <property type="match status" value="1"/>
</dbReference>
<keyword evidence="3 11" id="KW-0349">Heme</keyword>
<protein>
    <recommendedName>
        <fullName evidence="15">Cytochrome P450</fullName>
    </recommendedName>
</protein>
<dbReference type="PANTHER" id="PTHR24282:SF192">
    <property type="entry name" value="CYTOCHROME P450 CYP749A22-LIKE"/>
    <property type="match status" value="1"/>
</dbReference>
<evidence type="ECO:0000256" key="6">
    <source>
        <dbReference type="ARBA" id="ARBA00022989"/>
    </source>
</evidence>
<dbReference type="InterPro" id="IPR017972">
    <property type="entry name" value="Cyt_P450_CS"/>
</dbReference>
<gene>
    <name evidence="13" type="ORF">KY290_023885</name>
</gene>
<keyword evidence="4" id="KW-0812">Transmembrane</keyword>
<keyword evidence="5 11" id="KW-0479">Metal-binding</keyword>
<keyword evidence="9 11" id="KW-0503">Monooxygenase</keyword>
<dbReference type="PRINTS" id="PR00463">
    <property type="entry name" value="EP450I"/>
</dbReference>
<evidence type="ECO:0000256" key="12">
    <source>
        <dbReference type="SAM" id="Coils"/>
    </source>
</evidence>
<evidence type="ECO:0000256" key="10">
    <source>
        <dbReference type="ARBA" id="ARBA00023136"/>
    </source>
</evidence>
<dbReference type="Pfam" id="PF00067">
    <property type="entry name" value="p450"/>
    <property type="match status" value="1"/>
</dbReference>
<keyword evidence="7 11" id="KW-0560">Oxidoreductase</keyword>
<proteinExistence type="inferred from homology"/>
<dbReference type="SUPFAM" id="SSF46565">
    <property type="entry name" value="Chaperone J-domain"/>
    <property type="match status" value="1"/>
</dbReference>
<dbReference type="InterPro" id="IPR002401">
    <property type="entry name" value="Cyt_P450_E_grp-I"/>
</dbReference>
<organism evidence="13 14">
    <name type="scientific">Solanum tuberosum</name>
    <name type="common">Potato</name>
    <dbReference type="NCBI Taxonomy" id="4113"/>
    <lineage>
        <taxon>Eukaryota</taxon>
        <taxon>Viridiplantae</taxon>
        <taxon>Streptophyta</taxon>
        <taxon>Embryophyta</taxon>
        <taxon>Tracheophyta</taxon>
        <taxon>Spermatophyta</taxon>
        <taxon>Magnoliopsida</taxon>
        <taxon>eudicotyledons</taxon>
        <taxon>Gunneridae</taxon>
        <taxon>Pentapetalae</taxon>
        <taxon>asterids</taxon>
        <taxon>lamiids</taxon>
        <taxon>Solanales</taxon>
        <taxon>Solanaceae</taxon>
        <taxon>Solanoideae</taxon>
        <taxon>Solaneae</taxon>
        <taxon>Solanum</taxon>
    </lineage>
</organism>
<keyword evidence="8 11" id="KW-0408">Iron</keyword>